<evidence type="ECO:0000256" key="1">
    <source>
        <dbReference type="ARBA" id="ARBA00022801"/>
    </source>
</evidence>
<protein>
    <submittedName>
        <fullName evidence="3">Nicotinamidase-related amidase</fullName>
    </submittedName>
</protein>
<evidence type="ECO:0000259" key="2">
    <source>
        <dbReference type="Pfam" id="PF00857"/>
    </source>
</evidence>
<keyword evidence="1" id="KW-0378">Hydrolase</keyword>
<evidence type="ECO:0000313" key="3">
    <source>
        <dbReference type="EMBL" id="MBP2355906.1"/>
    </source>
</evidence>
<feature type="domain" description="Isochorismatase-like" evidence="2">
    <location>
        <begin position="3"/>
        <end position="91"/>
    </location>
</feature>
<accession>A0ABS4UWB3</accession>
<dbReference type="CDD" id="cd00431">
    <property type="entry name" value="cysteine_hydrolases"/>
    <property type="match status" value="1"/>
</dbReference>
<organism evidence="3 4">
    <name type="scientific">Kribbella aluminosa</name>
    <dbReference type="NCBI Taxonomy" id="416017"/>
    <lineage>
        <taxon>Bacteria</taxon>
        <taxon>Bacillati</taxon>
        <taxon>Actinomycetota</taxon>
        <taxon>Actinomycetes</taxon>
        <taxon>Propionibacteriales</taxon>
        <taxon>Kribbellaceae</taxon>
        <taxon>Kribbella</taxon>
    </lineage>
</organism>
<sequence length="100" mass="10710">MRDGDLVVRKSRYGAFSTTDLHAVLGDDAIDTLVVGGISTAGVVLSTVRDASDQDYRIFVLADATEDLDPEVHRVLIEKVLPRQADVITTSELAGLVRGA</sequence>
<evidence type="ECO:0000313" key="4">
    <source>
        <dbReference type="Proteomes" id="UP000755585"/>
    </source>
</evidence>
<gene>
    <name evidence="3" type="ORF">JOF29_007016</name>
</gene>
<dbReference type="InterPro" id="IPR000868">
    <property type="entry name" value="Isochorismatase-like_dom"/>
</dbReference>
<reference evidence="3 4" key="1">
    <citation type="submission" date="2021-03" db="EMBL/GenBank/DDBJ databases">
        <title>Sequencing the genomes of 1000 actinobacteria strains.</title>
        <authorList>
            <person name="Klenk H.-P."/>
        </authorList>
    </citation>
    <scope>NUCLEOTIDE SEQUENCE [LARGE SCALE GENOMIC DNA]</scope>
    <source>
        <strain evidence="3 4">DSM 18824</strain>
    </source>
</reference>
<dbReference type="InterPro" id="IPR050272">
    <property type="entry name" value="Isochorismatase-like_hydrls"/>
</dbReference>
<dbReference type="EMBL" id="JAGINT010000002">
    <property type="protein sequence ID" value="MBP2355906.1"/>
    <property type="molecule type" value="Genomic_DNA"/>
</dbReference>
<name>A0ABS4UWB3_9ACTN</name>
<comment type="caution">
    <text evidence="3">The sequence shown here is derived from an EMBL/GenBank/DDBJ whole genome shotgun (WGS) entry which is preliminary data.</text>
</comment>
<dbReference type="SUPFAM" id="SSF52499">
    <property type="entry name" value="Isochorismatase-like hydrolases"/>
    <property type="match status" value="1"/>
</dbReference>
<dbReference type="RefSeq" id="WP_209698511.1">
    <property type="nucleotide sequence ID" value="NZ_BAAAVU010000005.1"/>
</dbReference>
<dbReference type="Proteomes" id="UP000755585">
    <property type="component" value="Unassembled WGS sequence"/>
</dbReference>
<dbReference type="PANTHER" id="PTHR43540">
    <property type="entry name" value="PEROXYUREIDOACRYLATE/UREIDOACRYLATE AMIDOHYDROLASE-RELATED"/>
    <property type="match status" value="1"/>
</dbReference>
<proteinExistence type="predicted"/>
<dbReference type="PANTHER" id="PTHR43540:SF1">
    <property type="entry name" value="ISOCHORISMATASE HYDROLASE"/>
    <property type="match status" value="1"/>
</dbReference>
<keyword evidence="4" id="KW-1185">Reference proteome</keyword>
<dbReference type="InterPro" id="IPR036380">
    <property type="entry name" value="Isochorismatase-like_sf"/>
</dbReference>
<dbReference type="Gene3D" id="3.40.50.850">
    <property type="entry name" value="Isochorismatase-like"/>
    <property type="match status" value="1"/>
</dbReference>
<dbReference type="Pfam" id="PF00857">
    <property type="entry name" value="Isochorismatase"/>
    <property type="match status" value="1"/>
</dbReference>